<sequence length="182" mass="21815">MIKILNMTEYKTQKTPKYSQWNYGPYEWYWAAKVPTQDSFERWKHDFLSIPEVKDYEVWVSGGFLENWKTKDIDITLFGPKNYKIIQKLLYKGTDIGIKHNVFVDIVYQITPYPVLSFTDDMSLTLHEKIVLTNQLYINDKLKWKAEYTKSLPEGLYLIVENYPHENQLKRKYTQKPVCIKQ</sequence>
<organism evidence="1">
    <name type="scientific">uncultured virus</name>
    <dbReference type="NCBI Taxonomy" id="340016"/>
    <lineage>
        <taxon>Viruses</taxon>
        <taxon>environmental samples</taxon>
    </lineage>
</organism>
<evidence type="ECO:0000313" key="1">
    <source>
        <dbReference type="EMBL" id="ASF00548.1"/>
    </source>
</evidence>
<reference evidence="1" key="1">
    <citation type="submission" date="2016-10" db="EMBL/GenBank/DDBJ databases">
        <authorList>
            <person name="Varghese N."/>
        </authorList>
    </citation>
    <scope>NUCLEOTIDE SEQUENCE</scope>
</reference>
<dbReference type="EMBL" id="KY052842">
    <property type="protein sequence ID" value="ASF00548.1"/>
    <property type="molecule type" value="Genomic_DNA"/>
</dbReference>
<name>A0A218MMQ9_9VIRU</name>
<protein>
    <submittedName>
        <fullName evidence="1">Uncharacterized protein</fullName>
    </submittedName>
</protein>
<proteinExistence type="predicted"/>
<reference evidence="1" key="2">
    <citation type="journal article" date="2017" name="Nat. Commun.">
        <title>Single-virus genomics reveals hidden cosmopolitan and abundant viruses.</title>
        <authorList>
            <person name="Martinez-Hernandez F."/>
            <person name="Fornas O."/>
            <person name="Lluesma Gomez M."/>
            <person name="Bolduc B."/>
            <person name="de la Cruz Pena M.J."/>
            <person name="Martinez J.M."/>
            <person name="Anton J."/>
            <person name="Gasol J.M."/>
            <person name="Rosselli R."/>
            <person name="Rodriguez-Valera F."/>
            <person name="Sullivan M.B."/>
            <person name="Acinas S.G."/>
            <person name="Martinez-Garcia M."/>
        </authorList>
    </citation>
    <scope>NUCLEOTIDE SEQUENCE</scope>
</reference>
<accession>A0A218MMQ9</accession>